<accession>A0AAF0D2Y4</accession>
<dbReference type="KEGG" id="oyw:OdinLCB4_001615"/>
<reference evidence="1" key="2">
    <citation type="journal article" date="2022" name="Nat. Microbiol.">
        <title>A closed Candidatus Odinarchaeum chromosome exposes Asgard archaeal viruses.</title>
        <authorList>
            <person name="Tamarit D."/>
            <person name="Caceres E.F."/>
            <person name="Krupovic M."/>
            <person name="Nijland R."/>
            <person name="Eme L."/>
            <person name="Robinson N.P."/>
            <person name="Ettema T.J.G."/>
        </authorList>
    </citation>
    <scope>NUCLEOTIDE SEQUENCE</scope>
    <source>
        <strain evidence="1">LCB_4</strain>
    </source>
</reference>
<dbReference type="Proteomes" id="UP000186851">
    <property type="component" value="Chromosome"/>
</dbReference>
<organism evidence="1 2">
    <name type="scientific">Odinarchaeota yellowstonii (strain LCB_4)</name>
    <dbReference type="NCBI Taxonomy" id="1841599"/>
    <lineage>
        <taxon>Archaea</taxon>
        <taxon>Promethearchaeati</taxon>
        <taxon>Candidatus Odinarchaeota</taxon>
        <taxon>Candidatus Odinarchaeia</taxon>
        <taxon>Candidatus Odinarchaeales</taxon>
        <taxon>Candidatus Odinarchaeaceae</taxon>
        <taxon>Candidatus Odinarchaeum</taxon>
    </lineage>
</organism>
<dbReference type="AlphaFoldDB" id="A0AAF0D2Y4"/>
<dbReference type="EMBL" id="CP091871">
    <property type="protein sequence ID" value="WEU40655.1"/>
    <property type="molecule type" value="Genomic_DNA"/>
</dbReference>
<reference evidence="1" key="1">
    <citation type="journal article" date="2017" name="Nature">
        <title>Asgard archaea illuminate the origin of eukaryotic cellular complexity.</title>
        <authorList>
            <person name="Zaremba-Niedzwiedzka K."/>
            <person name="Caceres E.F."/>
            <person name="Saw J.H."/>
            <person name="Backstrom D."/>
            <person name="Juzokaite L."/>
            <person name="Vancaester E."/>
            <person name="Seitz K.W."/>
            <person name="Anantharaman K."/>
            <person name="Starnawski P."/>
            <person name="Kjeldsen K.U."/>
            <person name="Scott M.B."/>
            <person name="Nunoura T."/>
            <person name="Banfield J.F."/>
            <person name="Schramm A."/>
            <person name="Baker B.J."/>
            <person name="Spang A."/>
            <person name="Ettema T.J.G."/>
        </authorList>
    </citation>
    <scope>NUCLEOTIDE SEQUENCE</scope>
    <source>
        <strain evidence="1">LCB_4</strain>
    </source>
</reference>
<name>A0AAF0D2Y4_ODILC</name>
<evidence type="ECO:0000313" key="2">
    <source>
        <dbReference type="Proteomes" id="UP000186851"/>
    </source>
</evidence>
<evidence type="ECO:0000313" key="1">
    <source>
        <dbReference type="EMBL" id="WEU40655.1"/>
    </source>
</evidence>
<protein>
    <submittedName>
        <fullName evidence="1">Uncharacterized protein</fullName>
    </submittedName>
</protein>
<sequence>MSYKKDIWSEIEQDINLKLKNYSLIKKDVVGLKSLDLDAMKDWQTDVYETNLGKVVLYTREDHQGIIIVYTLENRIQNLYFGSNNELDLVKLVGEFFVKTILGWF</sequence>
<gene>
    <name evidence="1" type="ORF">OdinLCB4_001615</name>
</gene>
<proteinExistence type="predicted"/>